<evidence type="ECO:0000313" key="2">
    <source>
        <dbReference type="EMBL" id="MBZ0158766.1"/>
    </source>
</evidence>
<name>A0AAJ1AHU3_9BACT</name>
<protein>
    <submittedName>
        <fullName evidence="2">DNA-processing protein DprA</fullName>
    </submittedName>
</protein>
<comment type="caution">
    <text evidence="2">The sequence shown here is derived from an EMBL/GenBank/DDBJ whole genome shotgun (WGS) entry which is preliminary data.</text>
</comment>
<dbReference type="AlphaFoldDB" id="A0AAJ1AHU3"/>
<reference evidence="2 3" key="1">
    <citation type="journal article" date="2021" name="bioRxiv">
        <title>Unraveling nitrogen, sulfur and carbon metabolic pathways and microbial community transcriptional responses to substrate deprivation and toxicity stresses in a bioreactor mimicking anoxic brackish coastal sediment conditions.</title>
        <authorList>
            <person name="Martins P.D."/>
            <person name="Echeveste M.J."/>
            <person name="Arshad A."/>
            <person name="Kurth J."/>
            <person name="Ouboter H."/>
            <person name="Jetten M.S.M."/>
            <person name="Welte C.U."/>
        </authorList>
    </citation>
    <scope>NUCLEOTIDE SEQUENCE [LARGE SCALE GENOMIC DNA]</scope>
    <source>
        <strain evidence="2">MAG_38</strain>
    </source>
</reference>
<dbReference type="Pfam" id="PF02481">
    <property type="entry name" value="DNA_processg_A"/>
    <property type="match status" value="1"/>
</dbReference>
<evidence type="ECO:0000313" key="3">
    <source>
        <dbReference type="Proteomes" id="UP001197609"/>
    </source>
</evidence>
<dbReference type="Gene3D" id="3.40.50.450">
    <property type="match status" value="1"/>
</dbReference>
<sequence length="181" mass="19842">RIAVLGDLNILNPQSLALFCSVKCPGNLILHTYDLAQRLRQSGVTTIGGFHSPMEQECLTILLRGTQPVIVCPARSLSGMRIPAAYKPPLEQGRMLLLSPFADTVRRATVETAMLRNRFVAAVASAIFVAHAEPRSKTEQFCREVLAWRRPLYTLADNANGHLLTMGAQPLRPDDVPLSLG</sequence>
<feature type="domain" description="Smf/DprA SLOG" evidence="1">
    <location>
        <begin position="4"/>
        <end position="159"/>
    </location>
</feature>
<evidence type="ECO:0000259" key="1">
    <source>
        <dbReference type="Pfam" id="PF02481"/>
    </source>
</evidence>
<feature type="non-terminal residue" evidence="2">
    <location>
        <position position="1"/>
    </location>
</feature>
<gene>
    <name evidence="2" type="ORF">K8G79_01225</name>
</gene>
<organism evidence="2 3">
    <name type="scientific">Candidatus Methylomirabilis tolerans</name>
    <dbReference type="NCBI Taxonomy" id="3123416"/>
    <lineage>
        <taxon>Bacteria</taxon>
        <taxon>Candidatus Methylomirabilota</taxon>
        <taxon>Candidatus Methylomirabilia</taxon>
        <taxon>Candidatus Methylomirabilales</taxon>
        <taxon>Candidatus Methylomirabilaceae</taxon>
        <taxon>Candidatus Methylomirabilis</taxon>
    </lineage>
</organism>
<dbReference type="InterPro" id="IPR057666">
    <property type="entry name" value="DrpA_SLOG"/>
</dbReference>
<accession>A0AAJ1AHU3</accession>
<dbReference type="EMBL" id="JAIOIU010000018">
    <property type="protein sequence ID" value="MBZ0158766.1"/>
    <property type="molecule type" value="Genomic_DNA"/>
</dbReference>
<proteinExistence type="predicted"/>
<dbReference type="Proteomes" id="UP001197609">
    <property type="component" value="Unassembled WGS sequence"/>
</dbReference>